<comment type="caution">
    <text evidence="4">The sequence shown here is derived from an EMBL/GenBank/DDBJ whole genome shotgun (WGS) entry which is preliminary data.</text>
</comment>
<dbReference type="PANTHER" id="PTHR10584:SF166">
    <property type="entry name" value="RIBOKINASE"/>
    <property type="match status" value="1"/>
</dbReference>
<dbReference type="AlphaFoldDB" id="A0A9P1CMC3"/>
<dbReference type="PROSITE" id="PS00584">
    <property type="entry name" value="PFKB_KINASES_2"/>
    <property type="match status" value="1"/>
</dbReference>
<sequence>MVRFHVLGDALVDVVCGGLAQLPSPEGDATAEHIALRAGGSALNTAVHLASLVGPGRVTFYACVGKDAFADMLTARLESMGIEAKLQRHSEKSTGSCVILSGPSLGRSFVTCYGAAPELDVELLAQSLQSELERADEPVHIHLGGVYSYGPTLRQTLPSFLRRLRATSRALRRPTVSLDANGHEADQLEGVRALLPEIDLFKGNVKEVEALLGLGWPDAMAEVTSQGCAAVITCGAEGAHWRLGSACGSAKPPPITPLDSTGAGDACGAALLARWSSGEDLESATAFACAAGAWNCTKLGGCETPATEETVRALMQQ</sequence>
<dbReference type="PANTHER" id="PTHR10584">
    <property type="entry name" value="SUGAR KINASE"/>
    <property type="match status" value="1"/>
</dbReference>
<evidence type="ECO:0000313" key="5">
    <source>
        <dbReference type="EMBL" id="CAL4781318.1"/>
    </source>
</evidence>
<dbReference type="EMBL" id="CAMXCT030001898">
    <property type="protein sequence ID" value="CAL4781318.1"/>
    <property type="molecule type" value="Genomic_DNA"/>
</dbReference>
<reference evidence="5 6" key="2">
    <citation type="submission" date="2024-05" db="EMBL/GenBank/DDBJ databases">
        <authorList>
            <person name="Chen Y."/>
            <person name="Shah S."/>
            <person name="Dougan E. K."/>
            <person name="Thang M."/>
            <person name="Chan C."/>
        </authorList>
    </citation>
    <scope>NUCLEOTIDE SEQUENCE [LARGE SCALE GENOMIC DNA]</scope>
</reference>
<proteinExistence type="predicted"/>
<gene>
    <name evidence="4" type="ORF">C1SCF055_LOCUS20691</name>
</gene>
<accession>A0A9P1CMC3</accession>
<dbReference type="GO" id="GO:0016301">
    <property type="term" value="F:kinase activity"/>
    <property type="evidence" value="ECO:0007669"/>
    <property type="project" value="UniProtKB-KW"/>
</dbReference>
<protein>
    <submittedName>
        <fullName evidence="5">Adenosine kinase</fullName>
    </submittedName>
</protein>
<keyword evidence="1" id="KW-0808">Transferase</keyword>
<reference evidence="4" key="1">
    <citation type="submission" date="2022-10" db="EMBL/GenBank/DDBJ databases">
        <authorList>
            <person name="Chen Y."/>
            <person name="Dougan E. K."/>
            <person name="Chan C."/>
            <person name="Rhodes N."/>
            <person name="Thang M."/>
        </authorList>
    </citation>
    <scope>NUCLEOTIDE SEQUENCE</scope>
</reference>
<evidence type="ECO:0000313" key="4">
    <source>
        <dbReference type="EMBL" id="CAI3994006.1"/>
    </source>
</evidence>
<organism evidence="4">
    <name type="scientific">Cladocopium goreaui</name>
    <dbReference type="NCBI Taxonomy" id="2562237"/>
    <lineage>
        <taxon>Eukaryota</taxon>
        <taxon>Sar</taxon>
        <taxon>Alveolata</taxon>
        <taxon>Dinophyceae</taxon>
        <taxon>Suessiales</taxon>
        <taxon>Symbiodiniaceae</taxon>
        <taxon>Cladocopium</taxon>
    </lineage>
</organism>
<keyword evidence="6" id="KW-1185">Reference proteome</keyword>
<dbReference type="Proteomes" id="UP001152797">
    <property type="component" value="Unassembled WGS sequence"/>
</dbReference>
<dbReference type="OrthoDB" id="204058at2759"/>
<evidence type="ECO:0000256" key="2">
    <source>
        <dbReference type="ARBA" id="ARBA00022777"/>
    </source>
</evidence>
<dbReference type="Gene3D" id="3.40.1190.20">
    <property type="match status" value="1"/>
</dbReference>
<dbReference type="EMBL" id="CAMXCT010001898">
    <property type="protein sequence ID" value="CAI3994006.1"/>
    <property type="molecule type" value="Genomic_DNA"/>
</dbReference>
<dbReference type="EMBL" id="CAMXCT020001898">
    <property type="protein sequence ID" value="CAL1147381.1"/>
    <property type="molecule type" value="Genomic_DNA"/>
</dbReference>
<feature type="domain" description="Carbohydrate kinase PfkB" evidence="3">
    <location>
        <begin position="21"/>
        <end position="303"/>
    </location>
</feature>
<name>A0A9P1CMC3_9DINO</name>
<keyword evidence="2 5" id="KW-0418">Kinase</keyword>
<evidence type="ECO:0000256" key="1">
    <source>
        <dbReference type="ARBA" id="ARBA00022679"/>
    </source>
</evidence>
<dbReference type="InterPro" id="IPR002173">
    <property type="entry name" value="Carboh/pur_kinase_PfkB_CS"/>
</dbReference>
<evidence type="ECO:0000259" key="3">
    <source>
        <dbReference type="Pfam" id="PF00294"/>
    </source>
</evidence>
<dbReference type="SUPFAM" id="SSF53613">
    <property type="entry name" value="Ribokinase-like"/>
    <property type="match status" value="1"/>
</dbReference>
<dbReference type="InterPro" id="IPR011611">
    <property type="entry name" value="PfkB_dom"/>
</dbReference>
<dbReference type="Pfam" id="PF00294">
    <property type="entry name" value="PfkB"/>
    <property type="match status" value="1"/>
</dbReference>
<dbReference type="InterPro" id="IPR029056">
    <property type="entry name" value="Ribokinase-like"/>
</dbReference>
<evidence type="ECO:0000313" key="6">
    <source>
        <dbReference type="Proteomes" id="UP001152797"/>
    </source>
</evidence>